<dbReference type="InterPro" id="IPR017853">
    <property type="entry name" value="GH"/>
</dbReference>
<dbReference type="GO" id="GO:0009313">
    <property type="term" value="P:oligosaccharide catabolic process"/>
    <property type="evidence" value="ECO:0007669"/>
    <property type="project" value="TreeGrafter"/>
</dbReference>
<feature type="domain" description="Glycosyl hydrolase family 13 catalytic" evidence="4">
    <location>
        <begin position="13"/>
        <end position="408"/>
    </location>
</feature>
<dbReference type="STRING" id="29563.SAMN02983006_00496"/>
<dbReference type="SUPFAM" id="SSF51445">
    <property type="entry name" value="(Trans)glycosidases"/>
    <property type="match status" value="1"/>
</dbReference>
<proteinExistence type="inferred from homology"/>
<dbReference type="GO" id="GO:0004556">
    <property type="term" value="F:alpha-amylase activity"/>
    <property type="evidence" value="ECO:0007669"/>
    <property type="project" value="TreeGrafter"/>
</dbReference>
<dbReference type="AlphaFoldDB" id="A0A1I4FU53"/>
<name>A0A1I4FU53_9FIRM</name>
<dbReference type="Gene3D" id="3.90.400.10">
    <property type="entry name" value="Oligo-1,6-glucosidase, Domain 2"/>
    <property type="match status" value="1"/>
</dbReference>
<dbReference type="PANTHER" id="PTHR10357">
    <property type="entry name" value="ALPHA-AMYLASE FAMILY MEMBER"/>
    <property type="match status" value="1"/>
</dbReference>
<dbReference type="PANTHER" id="PTHR10357:SF179">
    <property type="entry name" value="NEUTRAL AND BASIC AMINO ACID TRANSPORT PROTEIN RBAT"/>
    <property type="match status" value="1"/>
</dbReference>
<dbReference type="CDD" id="cd11333">
    <property type="entry name" value="AmyAc_SI_OligoGlu_DGase"/>
    <property type="match status" value="1"/>
</dbReference>
<evidence type="ECO:0000256" key="1">
    <source>
        <dbReference type="ARBA" id="ARBA00008061"/>
    </source>
</evidence>
<organism evidence="5 6">
    <name type="scientific">Halanaerobium salsuginis</name>
    <dbReference type="NCBI Taxonomy" id="29563"/>
    <lineage>
        <taxon>Bacteria</taxon>
        <taxon>Bacillati</taxon>
        <taxon>Bacillota</taxon>
        <taxon>Clostridia</taxon>
        <taxon>Halanaerobiales</taxon>
        <taxon>Halanaerobiaceae</taxon>
        <taxon>Halanaerobium</taxon>
    </lineage>
</organism>
<evidence type="ECO:0000256" key="3">
    <source>
        <dbReference type="ARBA" id="ARBA00023295"/>
    </source>
</evidence>
<evidence type="ECO:0000313" key="5">
    <source>
        <dbReference type="EMBL" id="SFL21432.1"/>
    </source>
</evidence>
<dbReference type="InterPro" id="IPR006047">
    <property type="entry name" value="GH13_cat_dom"/>
</dbReference>
<evidence type="ECO:0000259" key="4">
    <source>
        <dbReference type="SMART" id="SM00642"/>
    </source>
</evidence>
<comment type="similarity">
    <text evidence="1">Belongs to the glycosyl hydrolase 13 family.</text>
</comment>
<protein>
    <submittedName>
        <fullName evidence="5">Oligo-1,6-glucosidase</fullName>
    </submittedName>
</protein>
<dbReference type="FunFam" id="3.20.20.80:FF:000064">
    <property type="entry name" value="Oligo-1,6-glucosidase"/>
    <property type="match status" value="2"/>
</dbReference>
<gene>
    <name evidence="5" type="ORF">SAMN02983006_00496</name>
</gene>
<evidence type="ECO:0000313" key="6">
    <source>
        <dbReference type="Proteomes" id="UP000199006"/>
    </source>
</evidence>
<dbReference type="Gene3D" id="3.20.20.80">
    <property type="entry name" value="Glycosidases"/>
    <property type="match status" value="1"/>
</dbReference>
<dbReference type="Gene3D" id="2.60.40.1180">
    <property type="entry name" value="Golgi alpha-mannosidase II"/>
    <property type="match status" value="1"/>
</dbReference>
<reference evidence="5 6" key="1">
    <citation type="submission" date="2016-10" db="EMBL/GenBank/DDBJ databases">
        <authorList>
            <person name="de Groot N.N."/>
        </authorList>
    </citation>
    <scope>NUCLEOTIDE SEQUENCE [LARGE SCALE GENOMIC DNA]</scope>
    <source>
        <strain evidence="5 6">ATCC 51327</strain>
    </source>
</reference>
<accession>A0A1I4FU53</accession>
<dbReference type="EMBL" id="FOTI01000004">
    <property type="protein sequence ID" value="SFL21432.1"/>
    <property type="molecule type" value="Genomic_DNA"/>
</dbReference>
<dbReference type="Proteomes" id="UP000199006">
    <property type="component" value="Unassembled WGS sequence"/>
</dbReference>
<keyword evidence="6" id="KW-1185">Reference proteome</keyword>
<dbReference type="InterPro" id="IPR013780">
    <property type="entry name" value="Glyco_hydro_b"/>
</dbReference>
<evidence type="ECO:0000256" key="2">
    <source>
        <dbReference type="ARBA" id="ARBA00022801"/>
    </source>
</evidence>
<keyword evidence="2" id="KW-0378">Hydrolase</keyword>
<dbReference type="Pfam" id="PF00128">
    <property type="entry name" value="Alpha-amylase"/>
    <property type="match status" value="1"/>
</dbReference>
<dbReference type="SMART" id="SM00642">
    <property type="entry name" value="Aamy"/>
    <property type="match status" value="1"/>
</dbReference>
<keyword evidence="3" id="KW-0326">Glycosidase</keyword>
<sequence>MQKKWWKEAVVYQIYPRSFNDSNGDGIGDLKGIIEKIDYINDLGVDVIWLTPINMSPNYDNGYDISDYKKIMKEFGNLEDFKKLIKESQKRDLKIIIDLVMNHTSHKHSWFQDSKKKKNNKDDYYIWKKEIPNNWKSFFSGSAWEYDEEREEYYLHLYAKEQPDLNWENKKIKNEFKEIINWWLKLGVSGFRLDAIHHLGKDQEFSDINIDNFDDESQLFSAPEYTHRNKVHELLNEFNEELFTPNNLMTVGEIGYSDLNTTYKYTCKANKEVNMVVQFDHLKLPNFNGCNLDEFKKIQQSWYNKLFENAWIVQYLESHDQPRSLSKYGDLEYRQVSASLLAVMLLTLPGTPFIYQGQEIGMTNVDFESIDDYDDVKMVNKYYELIDRGLNKNVFFNKLKKNSRDNARTPMQWSNEKYAGFSNTKPWLKINPNYKKINVESDKKSKNSIFETYKKLINLRKEYSDCLIYGEYKEINSKNNIYTYIRNSKTNKMKIILNFSNSEVRLTESMNEKFELLFSNYKNKKVDHFYPYEAKILIKSI</sequence>
<dbReference type="RefSeq" id="WP_177181343.1">
    <property type="nucleotide sequence ID" value="NZ_FOTI01000004.1"/>
</dbReference>
<dbReference type="SUPFAM" id="SSF51011">
    <property type="entry name" value="Glycosyl hydrolase domain"/>
    <property type="match status" value="1"/>
</dbReference>
<dbReference type="FunFam" id="3.90.400.10:FF:000002">
    <property type="entry name" value="Sucrose isomerase"/>
    <property type="match status" value="1"/>
</dbReference>
<dbReference type="InterPro" id="IPR045857">
    <property type="entry name" value="O16G_dom_2"/>
</dbReference>